<evidence type="ECO:0000256" key="1">
    <source>
        <dbReference type="SAM" id="SignalP"/>
    </source>
</evidence>
<proteinExistence type="predicted"/>
<comment type="caution">
    <text evidence="2">The sequence shown here is derived from an EMBL/GenBank/DDBJ whole genome shotgun (WGS) entry which is preliminary data.</text>
</comment>
<feature type="signal peptide" evidence="1">
    <location>
        <begin position="1"/>
        <end position="19"/>
    </location>
</feature>
<dbReference type="EMBL" id="JACAGC010000026">
    <property type="protein sequence ID" value="KAF6276077.1"/>
    <property type="molecule type" value="Genomic_DNA"/>
</dbReference>
<dbReference type="Proteomes" id="UP000585614">
    <property type="component" value="Unassembled WGS sequence"/>
</dbReference>
<keyword evidence="1" id="KW-0732">Signal</keyword>
<gene>
    <name evidence="2" type="ORF">mRhiFer1_009433</name>
</gene>
<accession>A0A7J7RJ71</accession>
<sequence>MNAKNFLFVLAQIARWARGRVYWVGEPHIPTTPPPFTPSSLSSRLPRMLLNPITSSQLLPKCRETLLGIVMEGPETPLQRMQKLMTKRQVYVAHLPWVSLSVIRAAFVSLLELTTRAHCGRAPLQQ</sequence>
<name>A0A7J7RJ71_RHIFE</name>
<feature type="chain" id="PRO_5029532349" evidence="1">
    <location>
        <begin position="20"/>
        <end position="126"/>
    </location>
</feature>
<protein>
    <submittedName>
        <fullName evidence="2">Uncharacterized protein</fullName>
    </submittedName>
</protein>
<dbReference type="AlphaFoldDB" id="A0A7J7RJ71"/>
<organism evidence="2 3">
    <name type="scientific">Rhinolophus ferrumequinum</name>
    <name type="common">Greater horseshoe bat</name>
    <dbReference type="NCBI Taxonomy" id="59479"/>
    <lineage>
        <taxon>Eukaryota</taxon>
        <taxon>Metazoa</taxon>
        <taxon>Chordata</taxon>
        <taxon>Craniata</taxon>
        <taxon>Vertebrata</taxon>
        <taxon>Euteleostomi</taxon>
        <taxon>Mammalia</taxon>
        <taxon>Eutheria</taxon>
        <taxon>Laurasiatheria</taxon>
        <taxon>Chiroptera</taxon>
        <taxon>Yinpterochiroptera</taxon>
        <taxon>Rhinolophoidea</taxon>
        <taxon>Rhinolophidae</taxon>
        <taxon>Rhinolophinae</taxon>
        <taxon>Rhinolophus</taxon>
    </lineage>
</organism>
<evidence type="ECO:0000313" key="2">
    <source>
        <dbReference type="EMBL" id="KAF6276077.1"/>
    </source>
</evidence>
<evidence type="ECO:0000313" key="3">
    <source>
        <dbReference type="Proteomes" id="UP000585614"/>
    </source>
</evidence>
<reference evidence="2 3" key="1">
    <citation type="journal article" date="2020" name="Nature">
        <title>Six reference-quality genomes reveal evolution of bat adaptations.</title>
        <authorList>
            <person name="Jebb D."/>
            <person name="Huang Z."/>
            <person name="Pippel M."/>
            <person name="Hughes G.M."/>
            <person name="Lavrichenko K."/>
            <person name="Devanna P."/>
            <person name="Winkler S."/>
            <person name="Jermiin L.S."/>
            <person name="Skirmuntt E.C."/>
            <person name="Katzourakis A."/>
            <person name="Burkitt-Gray L."/>
            <person name="Ray D.A."/>
            <person name="Sullivan K.A.M."/>
            <person name="Roscito J.G."/>
            <person name="Kirilenko B.M."/>
            <person name="Davalos L.M."/>
            <person name="Corthals A.P."/>
            <person name="Power M.L."/>
            <person name="Jones G."/>
            <person name="Ransome R.D."/>
            <person name="Dechmann D.K.N."/>
            <person name="Locatelli A.G."/>
            <person name="Puechmaille S.J."/>
            <person name="Fedrigo O."/>
            <person name="Jarvis E.D."/>
            <person name="Hiller M."/>
            <person name="Vernes S.C."/>
            <person name="Myers E.W."/>
            <person name="Teeling E.C."/>
        </authorList>
    </citation>
    <scope>NUCLEOTIDE SEQUENCE [LARGE SCALE GENOMIC DNA]</scope>
    <source>
        <strain evidence="2">MRhiFer1</strain>
        <tissue evidence="2">Lung</tissue>
    </source>
</reference>